<name>A0A4C1VNF1_EUMVA</name>
<evidence type="ECO:0000256" key="1">
    <source>
        <dbReference type="SAM" id="SignalP"/>
    </source>
</evidence>
<keyword evidence="1" id="KW-0732">Signal</keyword>
<dbReference type="Proteomes" id="UP000299102">
    <property type="component" value="Unassembled WGS sequence"/>
</dbReference>
<protein>
    <submittedName>
        <fullName evidence="2">Uncharacterized protein</fullName>
    </submittedName>
</protein>
<dbReference type="AlphaFoldDB" id="A0A4C1VNF1"/>
<feature type="chain" id="PRO_5020039353" evidence="1">
    <location>
        <begin position="19"/>
        <end position="139"/>
    </location>
</feature>
<sequence length="139" mass="15304">MRIHSGVVISLGLGGWLAATGRHYETGTENQLIISGSVIKFTSDVTSEGSYKTRFISESHLLTRTPKFRQRGVAGAGEDLELLENKRFPSANREDRFSSEVNKVPPRHYGRAVPCWATVALPAALMLELYDFSVVPVPS</sequence>
<organism evidence="2 3">
    <name type="scientific">Eumeta variegata</name>
    <name type="common">Bagworm moth</name>
    <name type="synonym">Eumeta japonica</name>
    <dbReference type="NCBI Taxonomy" id="151549"/>
    <lineage>
        <taxon>Eukaryota</taxon>
        <taxon>Metazoa</taxon>
        <taxon>Ecdysozoa</taxon>
        <taxon>Arthropoda</taxon>
        <taxon>Hexapoda</taxon>
        <taxon>Insecta</taxon>
        <taxon>Pterygota</taxon>
        <taxon>Neoptera</taxon>
        <taxon>Endopterygota</taxon>
        <taxon>Lepidoptera</taxon>
        <taxon>Glossata</taxon>
        <taxon>Ditrysia</taxon>
        <taxon>Tineoidea</taxon>
        <taxon>Psychidae</taxon>
        <taxon>Oiketicinae</taxon>
        <taxon>Eumeta</taxon>
    </lineage>
</organism>
<feature type="signal peptide" evidence="1">
    <location>
        <begin position="1"/>
        <end position="18"/>
    </location>
</feature>
<proteinExistence type="predicted"/>
<reference evidence="2 3" key="1">
    <citation type="journal article" date="2019" name="Commun. Biol.">
        <title>The bagworm genome reveals a unique fibroin gene that provides high tensile strength.</title>
        <authorList>
            <person name="Kono N."/>
            <person name="Nakamura H."/>
            <person name="Ohtoshi R."/>
            <person name="Tomita M."/>
            <person name="Numata K."/>
            <person name="Arakawa K."/>
        </authorList>
    </citation>
    <scope>NUCLEOTIDE SEQUENCE [LARGE SCALE GENOMIC DNA]</scope>
</reference>
<gene>
    <name evidence="2" type="ORF">EVAR_32689_1</name>
</gene>
<evidence type="ECO:0000313" key="3">
    <source>
        <dbReference type="Proteomes" id="UP000299102"/>
    </source>
</evidence>
<dbReference type="EMBL" id="BGZK01000385">
    <property type="protein sequence ID" value="GBP40646.1"/>
    <property type="molecule type" value="Genomic_DNA"/>
</dbReference>
<comment type="caution">
    <text evidence="2">The sequence shown here is derived from an EMBL/GenBank/DDBJ whole genome shotgun (WGS) entry which is preliminary data.</text>
</comment>
<keyword evidence="3" id="KW-1185">Reference proteome</keyword>
<accession>A0A4C1VNF1</accession>
<evidence type="ECO:0000313" key="2">
    <source>
        <dbReference type="EMBL" id="GBP40646.1"/>
    </source>
</evidence>